<sequence length="97" mass="11232">MEQSLKNAVQAQKGQRQAHILRGSIGTLVEYRIGNDWIDYVEEDRKVAVLLTVIGDEAYLKIRDELSELKVDMKCQDLDFAELKVDMKCQDLDFVER</sequence>
<name>A0AAW1KJB3_POPJA</name>
<accession>A0AAW1KJB3</accession>
<comment type="caution">
    <text evidence="1">The sequence shown here is derived from an EMBL/GenBank/DDBJ whole genome shotgun (WGS) entry which is preliminary data.</text>
</comment>
<evidence type="ECO:0000313" key="2">
    <source>
        <dbReference type="Proteomes" id="UP001458880"/>
    </source>
</evidence>
<dbReference type="AlphaFoldDB" id="A0AAW1KJB3"/>
<gene>
    <name evidence="1" type="ORF">QE152_g22265</name>
</gene>
<dbReference type="Proteomes" id="UP001458880">
    <property type="component" value="Unassembled WGS sequence"/>
</dbReference>
<proteinExistence type="predicted"/>
<reference evidence="1 2" key="1">
    <citation type="journal article" date="2024" name="BMC Genomics">
        <title>De novo assembly and annotation of Popillia japonica's genome with initial clues to its potential as an invasive pest.</title>
        <authorList>
            <person name="Cucini C."/>
            <person name="Boschi S."/>
            <person name="Funari R."/>
            <person name="Cardaioli E."/>
            <person name="Iannotti N."/>
            <person name="Marturano G."/>
            <person name="Paoli F."/>
            <person name="Bruttini M."/>
            <person name="Carapelli A."/>
            <person name="Frati F."/>
            <person name="Nardi F."/>
        </authorList>
    </citation>
    <scope>NUCLEOTIDE SEQUENCE [LARGE SCALE GENOMIC DNA]</scope>
    <source>
        <strain evidence="1">DMR45628</strain>
    </source>
</reference>
<keyword evidence="2" id="KW-1185">Reference proteome</keyword>
<organism evidence="1 2">
    <name type="scientific">Popillia japonica</name>
    <name type="common">Japanese beetle</name>
    <dbReference type="NCBI Taxonomy" id="7064"/>
    <lineage>
        <taxon>Eukaryota</taxon>
        <taxon>Metazoa</taxon>
        <taxon>Ecdysozoa</taxon>
        <taxon>Arthropoda</taxon>
        <taxon>Hexapoda</taxon>
        <taxon>Insecta</taxon>
        <taxon>Pterygota</taxon>
        <taxon>Neoptera</taxon>
        <taxon>Endopterygota</taxon>
        <taxon>Coleoptera</taxon>
        <taxon>Polyphaga</taxon>
        <taxon>Scarabaeiformia</taxon>
        <taxon>Scarabaeidae</taxon>
        <taxon>Rutelinae</taxon>
        <taxon>Popillia</taxon>
    </lineage>
</organism>
<dbReference type="EMBL" id="JASPKY010000213">
    <property type="protein sequence ID" value="KAK9720161.1"/>
    <property type="molecule type" value="Genomic_DNA"/>
</dbReference>
<evidence type="ECO:0000313" key="1">
    <source>
        <dbReference type="EMBL" id="KAK9720161.1"/>
    </source>
</evidence>
<protein>
    <submittedName>
        <fullName evidence="1">Uncharacterized protein</fullName>
    </submittedName>
</protein>